<dbReference type="Proteomes" id="UP000248340">
    <property type="component" value="Unassembled WGS sequence"/>
</dbReference>
<protein>
    <submittedName>
        <fullName evidence="1">Uncharacterized protein</fullName>
    </submittedName>
</protein>
<keyword evidence="2" id="KW-1185">Reference proteome</keyword>
<sequence length="73" mass="8428">MCFLKNNRLLNLYIFPSTKLQYQSKLTSPRIHVSFIPNLLNPSITILPPEAYYPSKVQKSQPATQLNVRTDVH</sequence>
<accession>A0A319CE68</accession>
<evidence type="ECO:0000313" key="1">
    <source>
        <dbReference type="EMBL" id="PYH81657.1"/>
    </source>
</evidence>
<dbReference type="AlphaFoldDB" id="A0A319CE68"/>
<dbReference type="VEuPathDB" id="FungiDB:BO82DRAFT_77293"/>
<reference evidence="1 2" key="1">
    <citation type="submission" date="2016-12" db="EMBL/GenBank/DDBJ databases">
        <title>The genomes of Aspergillus section Nigri reveals drivers in fungal speciation.</title>
        <authorList>
            <consortium name="DOE Joint Genome Institute"/>
            <person name="Vesth T.C."/>
            <person name="Nybo J."/>
            <person name="Theobald S."/>
            <person name="Brandl J."/>
            <person name="Frisvad J.C."/>
            <person name="Nielsen K.F."/>
            <person name="Lyhne E.K."/>
            <person name="Kogle M.E."/>
            <person name="Kuo A."/>
            <person name="Riley R."/>
            <person name="Clum A."/>
            <person name="Nolan M."/>
            <person name="Lipzen A."/>
            <person name="Salamov A."/>
            <person name="Henrissat B."/>
            <person name="Wiebenga A."/>
            <person name="De Vries R.P."/>
            <person name="Grigoriev I.V."/>
            <person name="Mortensen U.H."/>
            <person name="Andersen M.R."/>
            <person name="Baker S.E."/>
        </authorList>
    </citation>
    <scope>NUCLEOTIDE SEQUENCE [LARGE SCALE GENOMIC DNA]</scope>
    <source>
        <strain evidence="1 2">CBS 121591</strain>
    </source>
</reference>
<name>A0A319CE68_9EURO</name>
<dbReference type="EMBL" id="KZ821700">
    <property type="protein sequence ID" value="PYH81657.1"/>
    <property type="molecule type" value="Genomic_DNA"/>
</dbReference>
<evidence type="ECO:0000313" key="2">
    <source>
        <dbReference type="Proteomes" id="UP000248340"/>
    </source>
</evidence>
<dbReference type="RefSeq" id="XP_025491857.1">
    <property type="nucleotide sequence ID" value="XM_025641533.1"/>
</dbReference>
<dbReference type="GeneID" id="37144275"/>
<proteinExistence type="predicted"/>
<organism evidence="1 2">
    <name type="scientific">Aspergillus uvarum CBS 121591</name>
    <dbReference type="NCBI Taxonomy" id="1448315"/>
    <lineage>
        <taxon>Eukaryota</taxon>
        <taxon>Fungi</taxon>
        <taxon>Dikarya</taxon>
        <taxon>Ascomycota</taxon>
        <taxon>Pezizomycotina</taxon>
        <taxon>Eurotiomycetes</taxon>
        <taxon>Eurotiomycetidae</taxon>
        <taxon>Eurotiales</taxon>
        <taxon>Aspergillaceae</taxon>
        <taxon>Aspergillus</taxon>
        <taxon>Aspergillus subgen. Circumdati</taxon>
    </lineage>
</organism>
<gene>
    <name evidence="1" type="ORF">BO82DRAFT_77293</name>
</gene>